<dbReference type="SMART" id="SM00240">
    <property type="entry name" value="FHA"/>
    <property type="match status" value="1"/>
</dbReference>
<dbReference type="CDD" id="cd00060">
    <property type="entry name" value="FHA"/>
    <property type="match status" value="1"/>
</dbReference>
<dbReference type="EMBL" id="JAGSPJ010000007">
    <property type="protein sequence ID" value="MBR7801424.1"/>
    <property type="molecule type" value="Genomic_DNA"/>
</dbReference>
<name>A0A941IDK6_9BURK</name>
<dbReference type="Gene3D" id="2.60.200.20">
    <property type="match status" value="1"/>
</dbReference>
<dbReference type="InterPro" id="IPR000253">
    <property type="entry name" value="FHA_dom"/>
</dbReference>
<gene>
    <name evidence="2" type="ORF">KDM90_15545</name>
</gene>
<dbReference type="InterPro" id="IPR008984">
    <property type="entry name" value="SMAD_FHA_dom_sf"/>
</dbReference>
<dbReference type="PROSITE" id="PS50006">
    <property type="entry name" value="FHA_DOMAIN"/>
    <property type="match status" value="1"/>
</dbReference>
<dbReference type="Proteomes" id="UP000678545">
    <property type="component" value="Unassembled WGS sequence"/>
</dbReference>
<accession>A0A941IDK6</accession>
<dbReference type="AlphaFoldDB" id="A0A941IDK6"/>
<evidence type="ECO:0000313" key="3">
    <source>
        <dbReference type="Proteomes" id="UP000678545"/>
    </source>
</evidence>
<reference evidence="2" key="1">
    <citation type="submission" date="2021-04" db="EMBL/GenBank/DDBJ databases">
        <title>novel species isolated from subtropical streams in China.</title>
        <authorList>
            <person name="Lu H."/>
        </authorList>
    </citation>
    <scope>NUCLEOTIDE SEQUENCE</scope>
    <source>
        <strain evidence="2">FT137W</strain>
    </source>
</reference>
<sequence>MKTTPPFPKEARRAIQGLAAAKASFSEVTQSPLQLHFSGYDPRAAGGRQTLKLALRAVLHASVQVVELECRSELLTSQCDRFVLQRTPSGAWPAIMLSFSGKGREHGQYPLDIQLSYIDEQALEHHWVCKTSLLLPRANASLSEIHQVFLAVQKNVRVHAEDGAIAKLGGLGSLSDSNERHLNVDIYAKDAAIAQWDMAPASKREQHNASEANLASLAWDEWMTEVSLPSYASLTTSARSVSVSARSRPEWVRASLLPIREPNSTNQNSQMYTAVPIRLLAQTSWIIGRANTASNTVSVADIALQHPELAARISARHAKLHRTARGVEIIDTSRYGTVLNSVILDKLHPMPILSGMQLSLCADFPNLVQLRVVQVLPHLIILARLDENRLCEMWYLLTPDLRPEASCTTTQFDGIPLPLIFHSQGQFYLHDQQTMRDINLLHLTQLNLDQLDQLDQLRPQTSYFPYRLVPD</sequence>
<dbReference type="Pfam" id="PF00498">
    <property type="entry name" value="FHA"/>
    <property type="match status" value="1"/>
</dbReference>
<proteinExistence type="predicted"/>
<dbReference type="RefSeq" id="WP_212676557.1">
    <property type="nucleotide sequence ID" value="NZ_JAGSPJ010000007.1"/>
</dbReference>
<keyword evidence="3" id="KW-1185">Reference proteome</keyword>
<evidence type="ECO:0000259" key="1">
    <source>
        <dbReference type="PROSITE" id="PS50006"/>
    </source>
</evidence>
<protein>
    <submittedName>
        <fullName evidence="2">FHA domain-containing protein</fullName>
    </submittedName>
</protein>
<evidence type="ECO:0000313" key="2">
    <source>
        <dbReference type="EMBL" id="MBR7801424.1"/>
    </source>
</evidence>
<organism evidence="2 3">
    <name type="scientific">Undibacterium fentianense</name>
    <dbReference type="NCBI Taxonomy" id="2828728"/>
    <lineage>
        <taxon>Bacteria</taxon>
        <taxon>Pseudomonadati</taxon>
        <taxon>Pseudomonadota</taxon>
        <taxon>Betaproteobacteria</taxon>
        <taxon>Burkholderiales</taxon>
        <taxon>Oxalobacteraceae</taxon>
        <taxon>Undibacterium</taxon>
    </lineage>
</organism>
<comment type="caution">
    <text evidence="2">The sequence shown here is derived from an EMBL/GenBank/DDBJ whole genome shotgun (WGS) entry which is preliminary data.</text>
</comment>
<feature type="domain" description="FHA" evidence="1">
    <location>
        <begin position="285"/>
        <end position="344"/>
    </location>
</feature>
<dbReference type="SUPFAM" id="SSF49879">
    <property type="entry name" value="SMAD/FHA domain"/>
    <property type="match status" value="1"/>
</dbReference>